<sequence length="208" mass="23535">MTTQESIRLPYPFPQTAFDTPRLSLREYRHSDAYALHAIFSDPGVMNYWSTPPHTSTDQTKVWLRRTLDSSNNGTTDFIITLRGTNIAIGKVGLWRLLPDPSTLGSDPNTLCPTLSSPEAGELGFMLGQEYTRYGYMSEALGVLLPYYFERLGLVRVIADVDPRNLPARSLLVKVGFEEKGYRKETFVVGGRLVDSVDYVLERHVWQL</sequence>
<evidence type="ECO:0000256" key="1">
    <source>
        <dbReference type="ARBA" id="ARBA00022679"/>
    </source>
</evidence>
<proteinExistence type="inferred from homology"/>
<dbReference type="InterPro" id="IPR051531">
    <property type="entry name" value="N-acetyltransferase"/>
</dbReference>
<name>A0A6G1HIH8_9PEZI</name>
<gene>
    <name evidence="5" type="ORF">EJ06DRAFT_501374</name>
</gene>
<dbReference type="PANTHER" id="PTHR43792">
    <property type="entry name" value="GNAT FAMILY, PUTATIVE (AFU_ORTHOLOGUE AFUA_3G00765)-RELATED-RELATED"/>
    <property type="match status" value="1"/>
</dbReference>
<organism evidence="5 6">
    <name type="scientific">Trichodelitschia bisporula</name>
    <dbReference type="NCBI Taxonomy" id="703511"/>
    <lineage>
        <taxon>Eukaryota</taxon>
        <taxon>Fungi</taxon>
        <taxon>Dikarya</taxon>
        <taxon>Ascomycota</taxon>
        <taxon>Pezizomycotina</taxon>
        <taxon>Dothideomycetes</taxon>
        <taxon>Dothideomycetes incertae sedis</taxon>
        <taxon>Phaeotrichales</taxon>
        <taxon>Phaeotrichaceae</taxon>
        <taxon>Trichodelitschia</taxon>
    </lineage>
</organism>
<feature type="non-terminal residue" evidence="5">
    <location>
        <position position="208"/>
    </location>
</feature>
<evidence type="ECO:0000256" key="3">
    <source>
        <dbReference type="ARBA" id="ARBA00038502"/>
    </source>
</evidence>
<dbReference type="SUPFAM" id="SSF55729">
    <property type="entry name" value="Acyl-CoA N-acyltransferases (Nat)"/>
    <property type="match status" value="1"/>
</dbReference>
<keyword evidence="1 5" id="KW-0808">Transferase</keyword>
<dbReference type="Gene3D" id="3.40.630.30">
    <property type="match status" value="1"/>
</dbReference>
<dbReference type="PROSITE" id="PS51186">
    <property type="entry name" value="GNAT"/>
    <property type="match status" value="1"/>
</dbReference>
<dbReference type="OrthoDB" id="630895at2759"/>
<protein>
    <submittedName>
        <fullName evidence="5">Acyl-CoA N-acyltransferase</fullName>
    </submittedName>
</protein>
<dbReference type="Proteomes" id="UP000799640">
    <property type="component" value="Unassembled WGS sequence"/>
</dbReference>
<keyword evidence="6" id="KW-1185">Reference proteome</keyword>
<evidence type="ECO:0000313" key="6">
    <source>
        <dbReference type="Proteomes" id="UP000799640"/>
    </source>
</evidence>
<dbReference type="InterPro" id="IPR000182">
    <property type="entry name" value="GNAT_dom"/>
</dbReference>
<evidence type="ECO:0000313" key="5">
    <source>
        <dbReference type="EMBL" id="KAF2395656.1"/>
    </source>
</evidence>
<dbReference type="Pfam" id="PF13302">
    <property type="entry name" value="Acetyltransf_3"/>
    <property type="match status" value="1"/>
</dbReference>
<evidence type="ECO:0000259" key="4">
    <source>
        <dbReference type="PROSITE" id="PS51186"/>
    </source>
</evidence>
<dbReference type="EMBL" id="ML996712">
    <property type="protein sequence ID" value="KAF2395656.1"/>
    <property type="molecule type" value="Genomic_DNA"/>
</dbReference>
<dbReference type="AlphaFoldDB" id="A0A6G1HIH8"/>
<keyword evidence="2 5" id="KW-0012">Acyltransferase</keyword>
<reference evidence="5" key="1">
    <citation type="journal article" date="2020" name="Stud. Mycol.">
        <title>101 Dothideomycetes genomes: a test case for predicting lifestyles and emergence of pathogens.</title>
        <authorList>
            <person name="Haridas S."/>
            <person name="Albert R."/>
            <person name="Binder M."/>
            <person name="Bloem J."/>
            <person name="Labutti K."/>
            <person name="Salamov A."/>
            <person name="Andreopoulos B."/>
            <person name="Baker S."/>
            <person name="Barry K."/>
            <person name="Bills G."/>
            <person name="Bluhm B."/>
            <person name="Cannon C."/>
            <person name="Castanera R."/>
            <person name="Culley D."/>
            <person name="Daum C."/>
            <person name="Ezra D."/>
            <person name="Gonzalez J."/>
            <person name="Henrissat B."/>
            <person name="Kuo A."/>
            <person name="Liang C."/>
            <person name="Lipzen A."/>
            <person name="Lutzoni F."/>
            <person name="Magnuson J."/>
            <person name="Mondo S."/>
            <person name="Nolan M."/>
            <person name="Ohm R."/>
            <person name="Pangilinan J."/>
            <person name="Park H.-J."/>
            <person name="Ramirez L."/>
            <person name="Alfaro M."/>
            <person name="Sun H."/>
            <person name="Tritt A."/>
            <person name="Yoshinaga Y."/>
            <person name="Zwiers L.-H."/>
            <person name="Turgeon B."/>
            <person name="Goodwin S."/>
            <person name="Spatafora J."/>
            <person name="Crous P."/>
            <person name="Grigoriev I."/>
        </authorList>
    </citation>
    <scope>NUCLEOTIDE SEQUENCE</scope>
    <source>
        <strain evidence="5">CBS 262.69</strain>
    </source>
</reference>
<dbReference type="InterPro" id="IPR016181">
    <property type="entry name" value="Acyl_CoA_acyltransferase"/>
</dbReference>
<dbReference type="GO" id="GO:0016747">
    <property type="term" value="F:acyltransferase activity, transferring groups other than amino-acyl groups"/>
    <property type="evidence" value="ECO:0007669"/>
    <property type="project" value="InterPro"/>
</dbReference>
<accession>A0A6G1HIH8</accession>
<feature type="domain" description="N-acetyltransferase" evidence="4">
    <location>
        <begin position="23"/>
        <end position="195"/>
    </location>
</feature>
<dbReference type="PANTHER" id="PTHR43792:SF8">
    <property type="entry name" value="[RIBOSOMAL PROTEIN US5]-ALANINE N-ACETYLTRANSFERASE"/>
    <property type="match status" value="1"/>
</dbReference>
<evidence type="ECO:0000256" key="2">
    <source>
        <dbReference type="ARBA" id="ARBA00023315"/>
    </source>
</evidence>
<comment type="similarity">
    <text evidence="3">Belongs to the acetyltransferase family. RimJ subfamily.</text>
</comment>